<keyword evidence="4" id="KW-1001">Plastid inner membrane</keyword>
<evidence type="ECO:0000313" key="9">
    <source>
        <dbReference type="Proteomes" id="UP000193922"/>
    </source>
</evidence>
<evidence type="ECO:0000256" key="1">
    <source>
        <dbReference type="ARBA" id="ARBA00004478"/>
    </source>
</evidence>
<evidence type="ECO:0000256" key="5">
    <source>
        <dbReference type="ARBA" id="ARBA00022989"/>
    </source>
</evidence>
<dbReference type="GO" id="GO:0016020">
    <property type="term" value="C:membrane"/>
    <property type="evidence" value="ECO:0007669"/>
    <property type="project" value="InterPro"/>
</dbReference>
<gene>
    <name evidence="8" type="ORF">DL89DRAFT_267716</name>
</gene>
<dbReference type="EMBL" id="MCFD01000007">
    <property type="protein sequence ID" value="ORX69519.1"/>
    <property type="molecule type" value="Genomic_DNA"/>
</dbReference>
<dbReference type="GeneID" id="63804279"/>
<dbReference type="OrthoDB" id="1695362at2759"/>
<reference evidence="8 9" key="1">
    <citation type="submission" date="2016-07" db="EMBL/GenBank/DDBJ databases">
        <title>Pervasive Adenine N6-methylation of Active Genes in Fungi.</title>
        <authorList>
            <consortium name="DOE Joint Genome Institute"/>
            <person name="Mondo S.J."/>
            <person name="Dannebaum R.O."/>
            <person name="Kuo R.C."/>
            <person name="Labutti K."/>
            <person name="Haridas S."/>
            <person name="Kuo A."/>
            <person name="Salamov A."/>
            <person name="Ahrendt S.R."/>
            <person name="Lipzen A."/>
            <person name="Sullivan W."/>
            <person name="Andreopoulos W.B."/>
            <person name="Clum A."/>
            <person name="Lindquist E."/>
            <person name="Daum C."/>
            <person name="Ramamoorthy G.K."/>
            <person name="Gryganskyi A."/>
            <person name="Culley D."/>
            <person name="Magnuson J.K."/>
            <person name="James T.Y."/>
            <person name="O'Malley M.A."/>
            <person name="Stajich J.E."/>
            <person name="Spatafora J.W."/>
            <person name="Visel A."/>
            <person name="Grigoriev I.V."/>
        </authorList>
    </citation>
    <scope>NUCLEOTIDE SEQUENCE [LARGE SCALE GENOMIC DNA]</scope>
    <source>
        <strain evidence="8 9">ATCC 12442</strain>
    </source>
</reference>
<feature type="transmembrane region" description="Helical" evidence="7">
    <location>
        <begin position="211"/>
        <end position="234"/>
    </location>
</feature>
<feature type="transmembrane region" description="Helical" evidence="7">
    <location>
        <begin position="40"/>
        <end position="67"/>
    </location>
</feature>
<feature type="transmembrane region" description="Helical" evidence="7">
    <location>
        <begin position="298"/>
        <end position="318"/>
    </location>
</feature>
<evidence type="ECO:0000256" key="7">
    <source>
        <dbReference type="SAM" id="Phobius"/>
    </source>
</evidence>
<evidence type="ECO:0000256" key="4">
    <source>
        <dbReference type="ARBA" id="ARBA00022780"/>
    </source>
</evidence>
<feature type="transmembrane region" description="Helical" evidence="7">
    <location>
        <begin position="403"/>
        <end position="428"/>
    </location>
</feature>
<evidence type="ECO:0000256" key="2">
    <source>
        <dbReference type="ARBA" id="ARBA00007349"/>
    </source>
</evidence>
<evidence type="ECO:0000256" key="6">
    <source>
        <dbReference type="ARBA" id="ARBA00023136"/>
    </source>
</evidence>
<feature type="transmembrane region" description="Helical" evidence="7">
    <location>
        <begin position="477"/>
        <end position="500"/>
    </location>
</feature>
<proteinExistence type="inferred from homology"/>
<keyword evidence="4" id="KW-0934">Plastid</keyword>
<feature type="transmembrane region" description="Helical" evidence="7">
    <location>
        <begin position="360"/>
        <end position="383"/>
    </location>
</feature>
<keyword evidence="5 7" id="KW-1133">Transmembrane helix</keyword>
<dbReference type="RefSeq" id="XP_040743207.1">
    <property type="nucleotide sequence ID" value="XM_040887631.1"/>
</dbReference>
<evidence type="ECO:0000256" key="3">
    <source>
        <dbReference type="ARBA" id="ARBA00022692"/>
    </source>
</evidence>
<comment type="caution">
    <text evidence="8">The sequence shown here is derived from an EMBL/GenBank/DDBJ whole genome shotgun (WGS) entry which is preliminary data.</text>
</comment>
<feature type="transmembrane region" description="Helical" evidence="7">
    <location>
        <begin position="330"/>
        <end position="348"/>
    </location>
</feature>
<dbReference type="Pfam" id="PF00939">
    <property type="entry name" value="Na_sulph_symp"/>
    <property type="match status" value="1"/>
</dbReference>
<feature type="transmembrane region" description="Helical" evidence="7">
    <location>
        <begin position="254"/>
        <end position="277"/>
    </location>
</feature>
<dbReference type="PANTHER" id="PTHR42826">
    <property type="entry name" value="DICARBOXYLATE TRANSPORTER 2.1, CHLOROPLASTIC"/>
    <property type="match status" value="1"/>
</dbReference>
<organism evidence="8 9">
    <name type="scientific">Linderina pennispora</name>
    <dbReference type="NCBI Taxonomy" id="61395"/>
    <lineage>
        <taxon>Eukaryota</taxon>
        <taxon>Fungi</taxon>
        <taxon>Fungi incertae sedis</taxon>
        <taxon>Zoopagomycota</taxon>
        <taxon>Kickxellomycotina</taxon>
        <taxon>Kickxellomycetes</taxon>
        <taxon>Kickxellales</taxon>
        <taxon>Kickxellaceae</taxon>
        <taxon>Linderina</taxon>
    </lineage>
</organism>
<accession>A0A1Y1W7K1</accession>
<dbReference type="NCBIfam" id="TIGR00785">
    <property type="entry name" value="dass"/>
    <property type="match status" value="1"/>
</dbReference>
<dbReference type="InterPro" id="IPR030676">
    <property type="entry name" value="CitT-rel"/>
</dbReference>
<dbReference type="Proteomes" id="UP000193922">
    <property type="component" value="Unassembled WGS sequence"/>
</dbReference>
<dbReference type="STRING" id="61395.A0A1Y1W7K1"/>
<feature type="transmembrane region" description="Helical" evidence="7">
    <location>
        <begin position="440"/>
        <end position="465"/>
    </location>
</feature>
<comment type="similarity">
    <text evidence="2">Belongs to the SLC13A/DASS transporter (TC 2.A.47) family. DIT1 subfamily.</text>
</comment>
<dbReference type="InterPro" id="IPR001898">
    <property type="entry name" value="SLC13A/DASS"/>
</dbReference>
<keyword evidence="9" id="KW-1185">Reference proteome</keyword>
<keyword evidence="3 7" id="KW-0812">Transmembrane</keyword>
<dbReference type="AlphaFoldDB" id="A0A1Y1W7K1"/>
<dbReference type="GO" id="GO:0022857">
    <property type="term" value="F:transmembrane transporter activity"/>
    <property type="evidence" value="ECO:0007669"/>
    <property type="project" value="InterPro"/>
</dbReference>
<name>A0A1Y1W7K1_9FUNG</name>
<evidence type="ECO:0000313" key="8">
    <source>
        <dbReference type="EMBL" id="ORX69519.1"/>
    </source>
</evidence>
<comment type="subcellular location">
    <subcellularLocation>
        <location evidence="1">Plastid</location>
        <location evidence="1">Chloroplast inner membrane</location>
        <topology evidence="1">Multi-pass membrane protein</topology>
    </subcellularLocation>
</comment>
<protein>
    <submittedName>
        <fullName evidence="8">Sodium/sulfate symporter</fullName>
    </submittedName>
</protein>
<keyword evidence="6 7" id="KW-0472">Membrane</keyword>
<sequence length="506" mass="54027">MQVARESRFATALPAIVLALLVANTPAPEGLSGTSMRLLGVFTGVVMGLLTADYDTSVILGVALLALTLTKSFMCRTADGQLVECDKCQTQFVDRHGHSQEYQCDGIGGSFEVAISGFSNKIAWLVFSAFHIGKAVEKTNLGRRISLALVTTMGKSTAGIAYAICVAELALAPFIPSNTARGGGIIYPIVESVIASLGVDRTMGENPVGAYLSMVASNANLISSSLFVTGMAGNPIVASKAASIFGIEFGFAEWFLGASVPMLFLLFIMPHVLHLLLRPKLDVAGLAREIRRQHLVMGSVSFNELKLCATLLLCLALWVGTSYFGIDATVVAYMAIMILILLDVLSWSDVAKNSTAWDTFFWLASFIVLAEQLSALGVTDWIGNSLSGSLHDASPLTSTVTLSLVYFFSMYMFSSISSHVVAFVGPFFAAGHVLNCSPHLLAIIIAVFSSTAGILTPFSTGSVAIYASQGFISQPKWFLLGLIMSLVVLGTTFSVGLVWWKLLGWY</sequence>